<evidence type="ECO:0000256" key="1">
    <source>
        <dbReference type="ARBA" id="ARBA00022691"/>
    </source>
</evidence>
<evidence type="ECO:0000313" key="6">
    <source>
        <dbReference type="Proteomes" id="UP000581135"/>
    </source>
</evidence>
<gene>
    <name evidence="5" type="ORF">FHR98_001390</name>
</gene>
<comment type="caution">
    <text evidence="5">The sequence shown here is derived from an EMBL/GenBank/DDBJ whole genome shotgun (WGS) entry which is preliminary data.</text>
</comment>
<dbReference type="Gene3D" id="2.40.30.90">
    <property type="entry name" value="Bacterial fluorinating enzyme like"/>
    <property type="match status" value="1"/>
</dbReference>
<dbReference type="InterPro" id="IPR023228">
    <property type="entry name" value="SAM_OH_AdoTrfase_N_sf"/>
</dbReference>
<dbReference type="PANTHER" id="PTHR35092:SF1">
    <property type="entry name" value="CHLORINASE MJ1651"/>
    <property type="match status" value="1"/>
</dbReference>
<keyword evidence="6" id="KW-1185">Reference proteome</keyword>
<evidence type="ECO:0000259" key="3">
    <source>
        <dbReference type="Pfam" id="PF01887"/>
    </source>
</evidence>
<dbReference type="RefSeq" id="WP_183415916.1">
    <property type="nucleotide sequence ID" value="NZ_JACHXA010000003.1"/>
</dbReference>
<dbReference type="Pfam" id="PF20257">
    <property type="entry name" value="SAM_HAT_C"/>
    <property type="match status" value="1"/>
</dbReference>
<feature type="domain" description="S-adenosyl-l-methionine hydroxide adenosyltransferase N-terminal" evidence="3">
    <location>
        <begin position="2"/>
        <end position="142"/>
    </location>
</feature>
<protein>
    <recommendedName>
        <fullName evidence="7">S-adenosyl-l-methionine hydroxide adenosyltransferase</fullName>
    </recommendedName>
</protein>
<dbReference type="EMBL" id="JACHXA010000003">
    <property type="protein sequence ID" value="MBB3065111.1"/>
    <property type="molecule type" value="Genomic_DNA"/>
</dbReference>
<dbReference type="AlphaFoldDB" id="A0A839SQN0"/>
<reference evidence="5 6" key="1">
    <citation type="submission" date="2020-08" db="EMBL/GenBank/DDBJ databases">
        <title>Genomic Encyclopedia of Type Strains, Phase III (KMG-III): the genomes of soil and plant-associated and newly described type strains.</title>
        <authorList>
            <person name="Whitman W."/>
        </authorList>
    </citation>
    <scope>NUCLEOTIDE SEQUENCE [LARGE SCALE GENOMIC DNA]</scope>
    <source>
        <strain evidence="5 6">CECT 8803</strain>
    </source>
</reference>
<dbReference type="SUPFAM" id="SSF101852">
    <property type="entry name" value="Bacterial fluorinating enzyme, C-terminal domain"/>
    <property type="match status" value="1"/>
</dbReference>
<dbReference type="PIRSF" id="PIRSF006779">
    <property type="entry name" value="UCP006779"/>
    <property type="match status" value="1"/>
</dbReference>
<feature type="domain" description="S-adenosyl-l-methionine hydroxide adenosyltransferase C-terminal" evidence="4">
    <location>
        <begin position="161"/>
        <end position="238"/>
    </location>
</feature>
<organism evidence="5 6">
    <name type="scientific">Limibacillus halophilus</name>
    <dbReference type="NCBI Taxonomy" id="1579333"/>
    <lineage>
        <taxon>Bacteria</taxon>
        <taxon>Pseudomonadati</taxon>
        <taxon>Pseudomonadota</taxon>
        <taxon>Alphaproteobacteria</taxon>
        <taxon>Rhodospirillales</taxon>
        <taxon>Rhodovibrionaceae</taxon>
        <taxon>Limibacillus</taxon>
    </lineage>
</organism>
<dbReference type="InterPro" id="IPR046469">
    <property type="entry name" value="SAM_HAT_N"/>
</dbReference>
<keyword evidence="1" id="KW-0949">S-adenosyl-L-methionine</keyword>
<evidence type="ECO:0000313" key="5">
    <source>
        <dbReference type="EMBL" id="MBB3065111.1"/>
    </source>
</evidence>
<evidence type="ECO:0008006" key="7">
    <source>
        <dbReference type="Google" id="ProtNLM"/>
    </source>
</evidence>
<accession>A0A839SQN0</accession>
<dbReference type="Gene3D" id="3.40.50.10790">
    <property type="entry name" value="S-adenosyl-l-methionine hydroxide adenosyltransferase, N-terminal"/>
    <property type="match status" value="1"/>
</dbReference>
<dbReference type="Pfam" id="PF01887">
    <property type="entry name" value="SAM_HAT_N"/>
    <property type="match status" value="1"/>
</dbReference>
<dbReference type="InterPro" id="IPR002747">
    <property type="entry name" value="SAM_OH_AdoTrfase"/>
</dbReference>
<name>A0A839SQN0_9PROT</name>
<comment type="similarity">
    <text evidence="2">Belongs to the SAM hydrolase / SAM-dependent halogenase family.</text>
</comment>
<dbReference type="PANTHER" id="PTHR35092">
    <property type="entry name" value="CHLORINASE MJ1651"/>
    <property type="match status" value="1"/>
</dbReference>
<dbReference type="InterPro" id="IPR046470">
    <property type="entry name" value="SAM_HAT_C"/>
</dbReference>
<proteinExistence type="inferred from homology"/>
<dbReference type="InterPro" id="IPR023227">
    <property type="entry name" value="SAM_OH_AdoTrfase_C_sf"/>
</dbReference>
<evidence type="ECO:0000259" key="4">
    <source>
        <dbReference type="Pfam" id="PF20257"/>
    </source>
</evidence>
<evidence type="ECO:0000256" key="2">
    <source>
        <dbReference type="ARBA" id="ARBA00024035"/>
    </source>
</evidence>
<sequence length="241" mass="26103">MILLFTDFGVEGPYVGQIKAVLAKRLPGQPVVDLMHDAPRFRPIEAGQLLAHLLEDVPVGSSLVCVVDPGVGGARRPLLMEADGRFFSGPDNGLLVEVARAARSLRCHEILWRPKRLSSSFHGRDIFAPALASQIAGKPIKQRQIASDSLVGWDDPADPARIIYIDGFGNLMTGLDDAMMEGVRVLKVGRRKISRARTFDEVQEGAIFWYFNSLGLVEIAVNQGSAAELLGMQVGSGVTLS</sequence>
<dbReference type="SUPFAM" id="SSF102522">
    <property type="entry name" value="Bacterial fluorinating enzyme, N-terminal domain"/>
    <property type="match status" value="1"/>
</dbReference>
<dbReference type="Proteomes" id="UP000581135">
    <property type="component" value="Unassembled WGS sequence"/>
</dbReference>